<dbReference type="Pfam" id="PF13359">
    <property type="entry name" value="DDE_Tnp_4"/>
    <property type="match status" value="1"/>
</dbReference>
<dbReference type="AlphaFoldDB" id="A0A6A4Z404"/>
<evidence type="ECO:0000256" key="2">
    <source>
        <dbReference type="ARBA" id="ARBA00022723"/>
    </source>
</evidence>
<gene>
    <name evidence="4" type="ORF">AaE_016260</name>
</gene>
<reference evidence="4 5" key="1">
    <citation type="submission" date="2019-06" db="EMBL/GenBank/DDBJ databases">
        <title>Genomics analysis of Aphanomyces spp. identifies a new class of oomycete effector associated with host adaptation.</title>
        <authorList>
            <person name="Gaulin E."/>
        </authorList>
    </citation>
    <scope>NUCLEOTIDE SEQUENCE [LARGE SCALE GENOMIC DNA]</scope>
    <source>
        <strain evidence="4 5">E</strain>
    </source>
</reference>
<dbReference type="InterPro" id="IPR027806">
    <property type="entry name" value="HARBI1_dom"/>
</dbReference>
<dbReference type="PANTHER" id="PTHR34615:SF1">
    <property type="entry name" value="PX DOMAIN-CONTAINING PROTEIN"/>
    <property type="match status" value="1"/>
</dbReference>
<feature type="domain" description="DDE Tnp4" evidence="3">
    <location>
        <begin position="177"/>
        <end position="332"/>
    </location>
</feature>
<dbReference type="VEuPathDB" id="FungiDB:H257_07609"/>
<name>A0A6A4Z404_APHAT</name>
<sequence>MCLITMLHSMPFIKMQPQQRRFIHRSPVLHLKLRLLRRSANRAHLTIPNVSFTLETFSYADCVEKFRFTKTTLRSLANFLRIPARVVTAERTACSAVEALCILLRRFAVPDRWSDLMSMFGRSRSGLYNIFLHVLDHIHNEFANIIFLDRIGAKLADFSQAIVDKGGEVENVWAFIDETVRECCRPGGDERQRCVFNGHKRRHAVKYQTLVTPDGIIAHAFGPIEGRRHDLTILRQSNLESVIGMDGRFGGFVVYGDPAYGYSDQLASPFGGARLTAAQREVNKSMSRVRISVEWSFGQVVQYWPIVDYKKKMRIGKSPISKMYKVAVLLTNCITCDRGRNTNSVYFGLPPPSLEEYLHVNM</sequence>
<organism evidence="4 5">
    <name type="scientific">Aphanomyces astaci</name>
    <name type="common">Crayfish plague agent</name>
    <dbReference type="NCBI Taxonomy" id="112090"/>
    <lineage>
        <taxon>Eukaryota</taxon>
        <taxon>Sar</taxon>
        <taxon>Stramenopiles</taxon>
        <taxon>Oomycota</taxon>
        <taxon>Saprolegniomycetes</taxon>
        <taxon>Saprolegniales</taxon>
        <taxon>Verrucalvaceae</taxon>
        <taxon>Aphanomyces</taxon>
    </lineage>
</organism>
<proteinExistence type="predicted"/>
<protein>
    <recommendedName>
        <fullName evidence="3">DDE Tnp4 domain-containing protein</fullName>
    </recommendedName>
</protein>
<comment type="caution">
    <text evidence="4">The sequence shown here is derived from an EMBL/GenBank/DDBJ whole genome shotgun (WGS) entry which is preliminary data.</text>
</comment>
<evidence type="ECO:0000259" key="3">
    <source>
        <dbReference type="Pfam" id="PF13359"/>
    </source>
</evidence>
<dbReference type="EMBL" id="VJMI01021375">
    <property type="protein sequence ID" value="KAF0701891.1"/>
    <property type="molecule type" value="Genomic_DNA"/>
</dbReference>
<keyword evidence="2" id="KW-0479">Metal-binding</keyword>
<dbReference type="PANTHER" id="PTHR34615">
    <property type="entry name" value="PX DOMAIN-CONTAINING PROTEIN"/>
    <property type="match status" value="1"/>
</dbReference>
<evidence type="ECO:0000256" key="1">
    <source>
        <dbReference type="ARBA" id="ARBA00001968"/>
    </source>
</evidence>
<accession>A0A6A4Z404</accession>
<evidence type="ECO:0000313" key="4">
    <source>
        <dbReference type="EMBL" id="KAF0701891.1"/>
    </source>
</evidence>
<comment type="cofactor">
    <cofactor evidence="1">
        <name>a divalent metal cation</name>
        <dbReference type="ChEBI" id="CHEBI:60240"/>
    </cofactor>
</comment>
<dbReference type="Proteomes" id="UP000469452">
    <property type="component" value="Unassembled WGS sequence"/>
</dbReference>
<dbReference type="GO" id="GO:0046872">
    <property type="term" value="F:metal ion binding"/>
    <property type="evidence" value="ECO:0007669"/>
    <property type="project" value="UniProtKB-KW"/>
</dbReference>
<evidence type="ECO:0000313" key="5">
    <source>
        <dbReference type="Proteomes" id="UP000469452"/>
    </source>
</evidence>